<dbReference type="eggNOG" id="ENOG5031VAE">
    <property type="taxonomic scope" value="Bacteria"/>
</dbReference>
<proteinExistence type="predicted"/>
<name>B5HAJ5_STRE2</name>
<accession>B5HAJ5</accession>
<evidence type="ECO:0000313" key="3">
    <source>
        <dbReference type="Proteomes" id="UP000002805"/>
    </source>
</evidence>
<dbReference type="HOGENOM" id="CLU_2157007_0_0_11"/>
<dbReference type="Proteomes" id="UP000002805">
    <property type="component" value="Chromosome"/>
</dbReference>
<reference evidence="3" key="2">
    <citation type="submission" date="2009-10" db="EMBL/GenBank/DDBJ databases">
        <title>The genome sequence of Streptomyces pristinaespiralis strain ATCC 25486.</title>
        <authorList>
            <consortium name="The Broad Institute Genome Sequencing Platform"/>
            <consortium name="Broad Institute Microbial Sequencing Center"/>
            <person name="Fischbach M."/>
            <person name="Godfrey P."/>
            <person name="Ward D."/>
            <person name="Young S."/>
            <person name="Zeng Q."/>
            <person name="Koehrsen M."/>
            <person name="Alvarado L."/>
            <person name="Berlin A.M."/>
            <person name="Bochicchio J."/>
            <person name="Borenstein D."/>
            <person name="Chapman S.B."/>
            <person name="Chen Z."/>
            <person name="Engels R."/>
            <person name="Freedman E."/>
            <person name="Gellesch M."/>
            <person name="Goldberg J."/>
            <person name="Griggs A."/>
            <person name="Gujja S."/>
            <person name="Heilman E.R."/>
            <person name="Heiman D.I."/>
            <person name="Hepburn T.A."/>
            <person name="Howarth C."/>
            <person name="Jen D."/>
            <person name="Larson L."/>
            <person name="Lewis B."/>
            <person name="Mehta T."/>
            <person name="Park D."/>
            <person name="Pearson M."/>
            <person name="Richards J."/>
            <person name="Roberts A."/>
            <person name="Saif S."/>
            <person name="Shea T.D."/>
            <person name="Shenoy N."/>
            <person name="Sisk P."/>
            <person name="Stolte C."/>
            <person name="Sykes S.N."/>
            <person name="Thomson T."/>
            <person name="Walk T."/>
            <person name="White J."/>
            <person name="Yandava C."/>
            <person name="Straight P."/>
            <person name="Clardy J."/>
            <person name="Hung D."/>
            <person name="Kolter R."/>
            <person name="Mekalanos J."/>
            <person name="Walker S."/>
            <person name="Walsh C.T."/>
            <person name="Wieland-Brown L.C."/>
            <person name="Haas B."/>
            <person name="Nusbaum C."/>
            <person name="Birren B."/>
        </authorList>
    </citation>
    <scope>NUCLEOTIDE SEQUENCE [LARGE SCALE GENOMIC DNA]</scope>
    <source>
        <strain evidence="3">ATCC 25486 / DSM 40338 / CBS 914.69 / JCM 4507 / NBRC 13074 / NRRL 2958 / 5647</strain>
    </source>
</reference>
<evidence type="ECO:0000256" key="1">
    <source>
        <dbReference type="SAM" id="MobiDB-lite"/>
    </source>
</evidence>
<feature type="compositionally biased region" description="Basic residues" evidence="1">
    <location>
        <begin position="27"/>
        <end position="36"/>
    </location>
</feature>
<organism evidence="2 3">
    <name type="scientific">Streptomyces pristinaespiralis (strain ATCC 25486 / DSM 40338 / CBS 914.69 / JCM 4507 / KCC S-0507 / NBRC 13074 / NRRL 2958 / 5647)</name>
    <dbReference type="NCBI Taxonomy" id="457429"/>
    <lineage>
        <taxon>Bacteria</taxon>
        <taxon>Bacillati</taxon>
        <taxon>Actinomycetota</taxon>
        <taxon>Actinomycetes</taxon>
        <taxon>Kitasatosporales</taxon>
        <taxon>Streptomycetaceae</taxon>
        <taxon>Streptomyces</taxon>
    </lineage>
</organism>
<feature type="compositionally biased region" description="Basic residues" evidence="1">
    <location>
        <begin position="8"/>
        <end position="18"/>
    </location>
</feature>
<feature type="region of interest" description="Disordered" evidence="1">
    <location>
        <begin position="1"/>
        <end position="43"/>
    </location>
</feature>
<reference evidence="3" key="1">
    <citation type="submission" date="2008-02" db="EMBL/GenBank/DDBJ databases">
        <authorList>
            <consortium name="The Broad Institute Genome Sequencing Platform"/>
            <person name="Fischbach M."/>
            <person name="Ward D."/>
            <person name="Young S."/>
            <person name="Jaffe D."/>
            <person name="Gnerre S."/>
            <person name="Berlin A."/>
            <person name="Heiman D."/>
            <person name="Hepburn T."/>
            <person name="Sykes S."/>
            <person name="Alvarado L."/>
            <person name="Kodira C.D."/>
            <person name="Straight P."/>
            <person name="Clardy J."/>
            <person name="Hung D."/>
            <person name="Kolter R."/>
            <person name="Mekalanos J."/>
            <person name="Walker S."/>
            <person name="Walsh C.T."/>
            <person name="Lander E."/>
            <person name="Galagan J."/>
            <person name="Nusbaum C."/>
            <person name="Birren B."/>
        </authorList>
    </citation>
    <scope>NUCLEOTIDE SEQUENCE [LARGE SCALE GENOMIC DNA]</scope>
    <source>
        <strain evidence="3">ATCC 25486 / DSM 40338 / CBS 914.69 / JCM 4507 / NBRC 13074 / NRRL 2958 / 5647</strain>
    </source>
</reference>
<gene>
    <name evidence="2" type="ORF">SSDG_02088</name>
</gene>
<dbReference type="EMBL" id="CM000950">
    <property type="protein sequence ID" value="EDY63856.1"/>
    <property type="molecule type" value="Genomic_DNA"/>
</dbReference>
<dbReference type="AlphaFoldDB" id="B5HAJ5"/>
<keyword evidence="3" id="KW-1185">Reference proteome</keyword>
<evidence type="ECO:0000313" key="2">
    <source>
        <dbReference type="EMBL" id="EDY63856.1"/>
    </source>
</evidence>
<sequence length="111" mass="12863">MAEVPVLRLRRRTGRHRQPHEEGASRHAGRRPHLRSVRMADNTSNRRADLEKAVCIYGGFWDTERGLRALRDAGHEPQQKHTRRILRDLAGKGLLVKVKDLPVRYRAVRSD</sequence>
<protein>
    <submittedName>
        <fullName evidence="2">Uncharacterized protein</fullName>
    </submittedName>
</protein>